<reference evidence="1" key="1">
    <citation type="submission" date="2021-03" db="EMBL/GenBank/DDBJ databases">
        <title>Evolutionary innovations through gain and loss of genes in the ectomycorrhizal Boletales.</title>
        <authorList>
            <person name="Wu G."/>
            <person name="Miyauchi S."/>
            <person name="Morin E."/>
            <person name="Yang Z.-L."/>
            <person name="Xu J."/>
            <person name="Martin F.M."/>
        </authorList>
    </citation>
    <scope>NUCLEOTIDE SEQUENCE</scope>
    <source>
        <strain evidence="1">BR01</strain>
    </source>
</reference>
<keyword evidence="2" id="KW-1185">Reference proteome</keyword>
<accession>A0A8I2Z395</accession>
<dbReference type="Proteomes" id="UP000683000">
    <property type="component" value="Unassembled WGS sequence"/>
</dbReference>
<gene>
    <name evidence="1" type="ORF">JVT61DRAFT_236</name>
</gene>
<evidence type="ECO:0000313" key="1">
    <source>
        <dbReference type="EMBL" id="KAG6381637.1"/>
    </source>
</evidence>
<dbReference type="AlphaFoldDB" id="A0A8I2Z395"/>
<organism evidence="1 2">
    <name type="scientific">Boletus reticuloceps</name>
    <dbReference type="NCBI Taxonomy" id="495285"/>
    <lineage>
        <taxon>Eukaryota</taxon>
        <taxon>Fungi</taxon>
        <taxon>Dikarya</taxon>
        <taxon>Basidiomycota</taxon>
        <taxon>Agaricomycotina</taxon>
        <taxon>Agaricomycetes</taxon>
        <taxon>Agaricomycetidae</taxon>
        <taxon>Boletales</taxon>
        <taxon>Boletineae</taxon>
        <taxon>Boletaceae</taxon>
        <taxon>Boletoideae</taxon>
        <taxon>Boletus</taxon>
    </lineage>
</organism>
<comment type="caution">
    <text evidence="1">The sequence shown here is derived from an EMBL/GenBank/DDBJ whole genome shotgun (WGS) entry which is preliminary data.</text>
</comment>
<protein>
    <submittedName>
        <fullName evidence="1">Uncharacterized protein</fullName>
    </submittedName>
</protein>
<sequence length="66" mass="7315">MLSIRSVAATAHVDPEWLLNHAELSRVHWRRGNIDGEIIVEAGEFTTSLDTKHPQGLPWGLSIVSV</sequence>
<dbReference type="EMBL" id="JAGFBS010000001">
    <property type="protein sequence ID" value="KAG6381637.1"/>
    <property type="molecule type" value="Genomic_DNA"/>
</dbReference>
<name>A0A8I2Z395_9AGAM</name>
<dbReference type="OrthoDB" id="2679643at2759"/>
<proteinExistence type="predicted"/>
<evidence type="ECO:0000313" key="2">
    <source>
        <dbReference type="Proteomes" id="UP000683000"/>
    </source>
</evidence>